<reference evidence="1" key="1">
    <citation type="journal article" date="2014" name="Front. Microbiol.">
        <title>High frequency of phylogenetically diverse reductive dehalogenase-homologous genes in deep subseafloor sedimentary metagenomes.</title>
        <authorList>
            <person name="Kawai M."/>
            <person name="Futagami T."/>
            <person name="Toyoda A."/>
            <person name="Takaki Y."/>
            <person name="Nishi S."/>
            <person name="Hori S."/>
            <person name="Arai W."/>
            <person name="Tsubouchi T."/>
            <person name="Morono Y."/>
            <person name="Uchiyama I."/>
            <person name="Ito T."/>
            <person name="Fujiyama A."/>
            <person name="Inagaki F."/>
            <person name="Takami H."/>
        </authorList>
    </citation>
    <scope>NUCLEOTIDE SEQUENCE</scope>
    <source>
        <strain evidence="1">Expedition CK06-06</strain>
    </source>
</reference>
<evidence type="ECO:0000313" key="1">
    <source>
        <dbReference type="EMBL" id="GAF88427.1"/>
    </source>
</evidence>
<protein>
    <submittedName>
        <fullName evidence="1">Uncharacterized protein</fullName>
    </submittedName>
</protein>
<name>X0TJV6_9ZZZZ</name>
<gene>
    <name evidence="1" type="ORF">S01H1_31171</name>
</gene>
<dbReference type="PROSITE" id="PS51257">
    <property type="entry name" value="PROKAR_LIPOPROTEIN"/>
    <property type="match status" value="1"/>
</dbReference>
<dbReference type="EMBL" id="BARS01019217">
    <property type="protein sequence ID" value="GAF88427.1"/>
    <property type="molecule type" value="Genomic_DNA"/>
</dbReference>
<organism evidence="1">
    <name type="scientific">marine sediment metagenome</name>
    <dbReference type="NCBI Taxonomy" id="412755"/>
    <lineage>
        <taxon>unclassified sequences</taxon>
        <taxon>metagenomes</taxon>
        <taxon>ecological metagenomes</taxon>
    </lineage>
</organism>
<accession>X0TJV6</accession>
<comment type="caution">
    <text evidence="1">The sequence shown here is derived from an EMBL/GenBank/DDBJ whole genome shotgun (WGS) entry which is preliminary data.</text>
</comment>
<dbReference type="AlphaFoldDB" id="X0TJV6"/>
<feature type="non-terminal residue" evidence="1">
    <location>
        <position position="178"/>
    </location>
</feature>
<sequence>MRNTFLLLVLSFVFACDGPADKSIFEPLTAEELKTEIDKDTLFEQTYKIVKLKRDSILTDEIAEAKWGELTYRQVYNLLSFASDTAYFGPIQENYKQDWKVKYDPILNEVDSISNHWKKYRDDNLMSQYVAIELVKLDKEYYTYNKAVKNVNLGFKMTPLKGRVEQMTFSYLIKAKLD</sequence>
<proteinExistence type="predicted"/>